<dbReference type="InterPro" id="IPR045087">
    <property type="entry name" value="Cu-oxidase_fam"/>
</dbReference>
<comment type="similarity">
    <text evidence="1">Belongs to the multicopper oxidase family.</text>
</comment>
<gene>
    <name evidence="3" type="ORF">K2173_023691</name>
</gene>
<accession>A0AAV8TP92</accession>
<dbReference type="Pfam" id="PF07731">
    <property type="entry name" value="Cu-oxidase_2"/>
    <property type="match status" value="1"/>
</dbReference>
<name>A0AAV8TP92_9ROSI</name>
<dbReference type="InterPro" id="IPR008972">
    <property type="entry name" value="Cupredoxin"/>
</dbReference>
<evidence type="ECO:0000259" key="2">
    <source>
        <dbReference type="Pfam" id="PF07731"/>
    </source>
</evidence>
<dbReference type="EMBL" id="JAIWQS010000004">
    <property type="protein sequence ID" value="KAJ8768787.1"/>
    <property type="molecule type" value="Genomic_DNA"/>
</dbReference>
<dbReference type="InterPro" id="IPR011706">
    <property type="entry name" value="Cu-oxidase_C"/>
</dbReference>
<organism evidence="3 4">
    <name type="scientific">Erythroxylum novogranatense</name>
    <dbReference type="NCBI Taxonomy" id="1862640"/>
    <lineage>
        <taxon>Eukaryota</taxon>
        <taxon>Viridiplantae</taxon>
        <taxon>Streptophyta</taxon>
        <taxon>Embryophyta</taxon>
        <taxon>Tracheophyta</taxon>
        <taxon>Spermatophyta</taxon>
        <taxon>Magnoliopsida</taxon>
        <taxon>eudicotyledons</taxon>
        <taxon>Gunneridae</taxon>
        <taxon>Pentapetalae</taxon>
        <taxon>rosids</taxon>
        <taxon>fabids</taxon>
        <taxon>Malpighiales</taxon>
        <taxon>Erythroxylaceae</taxon>
        <taxon>Erythroxylum</taxon>
    </lineage>
</organism>
<evidence type="ECO:0000313" key="4">
    <source>
        <dbReference type="Proteomes" id="UP001159364"/>
    </source>
</evidence>
<dbReference type="SUPFAM" id="SSF49503">
    <property type="entry name" value="Cupredoxins"/>
    <property type="match status" value="1"/>
</dbReference>
<dbReference type="GO" id="GO:0005507">
    <property type="term" value="F:copper ion binding"/>
    <property type="evidence" value="ECO:0007669"/>
    <property type="project" value="InterPro"/>
</dbReference>
<sequence>MFAASVNNVSFAKPSTALLQAHFTGQSNGVYSPDFPISPLIPFNYTGIPPNNTIVSNRTKLAVLPYNTSVELIMQDTSILGAESPLHLHGFYFFVVGQGFGDFDPNKDPEKFNLVDPVERNTVGFSVGGWAAIRFLADNPGVWFMHCRLEVHTSWGPKMAWVVLDGSNFEAYLYTDNVNPSAVSAIKSRHPNMNVAVSLEVTI</sequence>
<evidence type="ECO:0000256" key="1">
    <source>
        <dbReference type="ARBA" id="ARBA00010609"/>
    </source>
</evidence>
<dbReference type="PANTHER" id="PTHR11709:SF474">
    <property type="entry name" value="LACCASE"/>
    <property type="match status" value="1"/>
</dbReference>
<comment type="caution">
    <text evidence="3">The sequence shown here is derived from an EMBL/GenBank/DDBJ whole genome shotgun (WGS) entry which is preliminary data.</text>
</comment>
<reference evidence="3 4" key="1">
    <citation type="submission" date="2021-09" db="EMBL/GenBank/DDBJ databases">
        <title>Genomic insights and catalytic innovation underlie evolution of tropane alkaloids biosynthesis.</title>
        <authorList>
            <person name="Wang Y.-J."/>
            <person name="Tian T."/>
            <person name="Huang J.-P."/>
            <person name="Huang S.-X."/>
        </authorList>
    </citation>
    <scope>NUCLEOTIDE SEQUENCE [LARGE SCALE GENOMIC DNA]</scope>
    <source>
        <strain evidence="3">KIB-2018</strain>
        <tissue evidence="3">Leaf</tissue>
    </source>
</reference>
<dbReference type="PANTHER" id="PTHR11709">
    <property type="entry name" value="MULTI-COPPER OXIDASE"/>
    <property type="match status" value="1"/>
</dbReference>
<dbReference type="GO" id="GO:0016491">
    <property type="term" value="F:oxidoreductase activity"/>
    <property type="evidence" value="ECO:0007669"/>
    <property type="project" value="InterPro"/>
</dbReference>
<dbReference type="Gene3D" id="2.60.40.420">
    <property type="entry name" value="Cupredoxins - blue copper proteins"/>
    <property type="match status" value="1"/>
</dbReference>
<protein>
    <recommendedName>
        <fullName evidence="2">Plastocyanin-like domain-containing protein</fullName>
    </recommendedName>
</protein>
<keyword evidence="4" id="KW-1185">Reference proteome</keyword>
<evidence type="ECO:0000313" key="3">
    <source>
        <dbReference type="EMBL" id="KAJ8768787.1"/>
    </source>
</evidence>
<feature type="domain" description="Plastocyanin-like" evidence="2">
    <location>
        <begin position="43"/>
        <end position="165"/>
    </location>
</feature>
<dbReference type="Proteomes" id="UP001159364">
    <property type="component" value="Linkage Group LG04"/>
</dbReference>
<dbReference type="AlphaFoldDB" id="A0AAV8TP92"/>
<proteinExistence type="inferred from homology"/>